<feature type="region of interest" description="Disordered" evidence="1">
    <location>
        <begin position="1"/>
        <end position="66"/>
    </location>
</feature>
<reference evidence="2" key="1">
    <citation type="submission" date="2022-03" db="EMBL/GenBank/DDBJ databases">
        <authorList>
            <person name="Martin H S."/>
        </authorList>
    </citation>
    <scope>NUCLEOTIDE SEQUENCE</scope>
</reference>
<organism evidence="2 3">
    <name type="scientific">Iphiclides podalirius</name>
    <name type="common">scarce swallowtail</name>
    <dbReference type="NCBI Taxonomy" id="110791"/>
    <lineage>
        <taxon>Eukaryota</taxon>
        <taxon>Metazoa</taxon>
        <taxon>Ecdysozoa</taxon>
        <taxon>Arthropoda</taxon>
        <taxon>Hexapoda</taxon>
        <taxon>Insecta</taxon>
        <taxon>Pterygota</taxon>
        <taxon>Neoptera</taxon>
        <taxon>Endopterygota</taxon>
        <taxon>Lepidoptera</taxon>
        <taxon>Glossata</taxon>
        <taxon>Ditrysia</taxon>
        <taxon>Papilionoidea</taxon>
        <taxon>Papilionidae</taxon>
        <taxon>Papilioninae</taxon>
        <taxon>Iphiclides</taxon>
    </lineage>
</organism>
<gene>
    <name evidence="2" type="ORF">IPOD504_LOCUS8327</name>
</gene>
<keyword evidence="3" id="KW-1185">Reference proteome</keyword>
<evidence type="ECO:0000313" key="3">
    <source>
        <dbReference type="Proteomes" id="UP000837857"/>
    </source>
</evidence>
<evidence type="ECO:0000256" key="1">
    <source>
        <dbReference type="SAM" id="MobiDB-lite"/>
    </source>
</evidence>
<accession>A0ABN8IDF2</accession>
<proteinExistence type="predicted"/>
<sequence>MSQSGAMPPRQDIVVQPQRIQVEQARARPPPPPAPGRLQRPPHDHPAVYIHRPQNTRLNNNSTSTS</sequence>
<feature type="compositionally biased region" description="Low complexity" evidence="1">
    <location>
        <begin position="55"/>
        <end position="66"/>
    </location>
</feature>
<evidence type="ECO:0000313" key="2">
    <source>
        <dbReference type="EMBL" id="CAH2052668.1"/>
    </source>
</evidence>
<protein>
    <submittedName>
        <fullName evidence="2">Uncharacterized protein</fullName>
    </submittedName>
</protein>
<dbReference type="Proteomes" id="UP000837857">
    <property type="component" value="Chromosome 20"/>
</dbReference>
<feature type="non-terminal residue" evidence="2">
    <location>
        <position position="66"/>
    </location>
</feature>
<name>A0ABN8IDF2_9NEOP</name>
<dbReference type="EMBL" id="OW152832">
    <property type="protein sequence ID" value="CAH2052668.1"/>
    <property type="molecule type" value="Genomic_DNA"/>
</dbReference>